<dbReference type="GO" id="GO:0050661">
    <property type="term" value="F:NADP binding"/>
    <property type="evidence" value="ECO:0007669"/>
    <property type="project" value="InterPro"/>
</dbReference>
<dbReference type="PANTHER" id="PTHR42877">
    <property type="entry name" value="L-ORNITHINE N(5)-MONOOXYGENASE-RELATED"/>
    <property type="match status" value="1"/>
</dbReference>
<comment type="cofactor">
    <cofactor evidence="1">
        <name>FAD</name>
        <dbReference type="ChEBI" id="CHEBI:57692"/>
    </cofactor>
</comment>
<sequence length="570" mass="64372">MSFTGATRLPVGNKDFTNATVVIIGAGISGMCMAIDLIKRNKCFNFVILEKSSSVGGTWNDQKYPGCCCDVWSTLYSYSFEQNSKWTREYPGQEEIHAYLVRTAEKYGLYKHIRFNSTVEEARWDDDEFKWKVSVNVSGQKDSEFAKSYVINSDFLISAVGQLNLPREPGIPGLKEFQGKMMHSARWDWSYDLNGKRIAIIGNGATATQIIPEIAQEASHLTVFQRTPNWIIPRGDAPVSALQKALLTYFPPLRWRKRALQMDFRESFHSAIFDGSSDFAQLIRDWCMGMMKAQLPNQPELWETLTPTYSPGCKRVIITDDYYPTLARENVDLETRHITRITEKGIEVEGAGEQEYDLIVLATGFKSVDFMYPIQVFGAGGRSLGDIWNDSPKAYYGMTVEDLPNFGMFYGPNTNLGHNSIILMIEAQSRYLNALAGQVIRARQQGKPLSLRPKLSVLNEYNDRIQKLLKESSFADPNCNSWYKRDDGQITNNWSGTVIDYQQNLSKVQWEDYIAEGSGKGLVLNKRPTGLGRVREETLFSDTSLLVGAAGLMAAVGGYYLAWPRLMKAR</sequence>
<protein>
    <submittedName>
        <fullName evidence="7">Uncharacterized protein</fullName>
    </submittedName>
</protein>
<keyword evidence="6" id="KW-0812">Transmembrane</keyword>
<proteinExistence type="inferred from homology"/>
<dbReference type="PANTHER" id="PTHR42877:SF4">
    <property type="entry name" value="FAD_NAD(P)-BINDING DOMAIN-CONTAINING PROTEIN-RELATED"/>
    <property type="match status" value="1"/>
</dbReference>
<keyword evidence="6" id="KW-0472">Membrane</keyword>
<name>A0A9W9FEK0_9EURO</name>
<reference evidence="7" key="1">
    <citation type="submission" date="2022-11" db="EMBL/GenBank/DDBJ databases">
        <authorList>
            <person name="Petersen C."/>
        </authorList>
    </citation>
    <scope>NUCLEOTIDE SEQUENCE</scope>
    <source>
        <strain evidence="7">IBT 30761</strain>
    </source>
</reference>
<evidence type="ECO:0000313" key="8">
    <source>
        <dbReference type="Proteomes" id="UP001149074"/>
    </source>
</evidence>
<dbReference type="GO" id="GO:0050660">
    <property type="term" value="F:flavin adenine dinucleotide binding"/>
    <property type="evidence" value="ECO:0007669"/>
    <property type="project" value="InterPro"/>
</dbReference>
<keyword evidence="6" id="KW-1133">Transmembrane helix</keyword>
<accession>A0A9W9FEK0</accession>
<comment type="similarity">
    <text evidence="2">Belongs to the FAD-binding monooxygenase family.</text>
</comment>
<dbReference type="GO" id="GO:0004499">
    <property type="term" value="F:N,N-dimethylaniline monooxygenase activity"/>
    <property type="evidence" value="ECO:0007669"/>
    <property type="project" value="InterPro"/>
</dbReference>
<evidence type="ECO:0000256" key="2">
    <source>
        <dbReference type="ARBA" id="ARBA00010139"/>
    </source>
</evidence>
<dbReference type="SUPFAM" id="SSF51905">
    <property type="entry name" value="FAD/NAD(P)-binding domain"/>
    <property type="match status" value="2"/>
</dbReference>
<gene>
    <name evidence="7" type="ORF">N7532_005799</name>
</gene>
<evidence type="ECO:0000256" key="6">
    <source>
        <dbReference type="SAM" id="Phobius"/>
    </source>
</evidence>
<dbReference type="InterPro" id="IPR051209">
    <property type="entry name" value="FAD-bind_Monooxygenase_sf"/>
</dbReference>
<keyword evidence="3" id="KW-0285">Flavoprotein</keyword>
<evidence type="ECO:0000256" key="1">
    <source>
        <dbReference type="ARBA" id="ARBA00001974"/>
    </source>
</evidence>
<dbReference type="RefSeq" id="XP_056474452.1">
    <property type="nucleotide sequence ID" value="XM_056618293.1"/>
</dbReference>
<dbReference type="AlphaFoldDB" id="A0A9W9FEK0"/>
<keyword evidence="8" id="KW-1185">Reference proteome</keyword>
<evidence type="ECO:0000313" key="7">
    <source>
        <dbReference type="EMBL" id="KAJ5098798.1"/>
    </source>
</evidence>
<dbReference type="OrthoDB" id="74360at2759"/>
<evidence type="ECO:0000256" key="5">
    <source>
        <dbReference type="ARBA" id="ARBA00023002"/>
    </source>
</evidence>
<dbReference type="Pfam" id="PF00743">
    <property type="entry name" value="FMO-like"/>
    <property type="match status" value="1"/>
</dbReference>
<dbReference type="Proteomes" id="UP001149074">
    <property type="component" value="Unassembled WGS sequence"/>
</dbReference>
<dbReference type="Gene3D" id="3.50.50.60">
    <property type="entry name" value="FAD/NAD(P)-binding domain"/>
    <property type="match status" value="2"/>
</dbReference>
<dbReference type="InterPro" id="IPR020946">
    <property type="entry name" value="Flavin_mOase-like"/>
</dbReference>
<feature type="transmembrane region" description="Helical" evidence="6">
    <location>
        <begin position="545"/>
        <end position="563"/>
    </location>
</feature>
<evidence type="ECO:0000256" key="3">
    <source>
        <dbReference type="ARBA" id="ARBA00022630"/>
    </source>
</evidence>
<evidence type="ECO:0000256" key="4">
    <source>
        <dbReference type="ARBA" id="ARBA00022827"/>
    </source>
</evidence>
<reference evidence="7" key="2">
    <citation type="journal article" date="2023" name="IMA Fungus">
        <title>Comparative genomic study of the Penicillium genus elucidates a diverse pangenome and 15 lateral gene transfer events.</title>
        <authorList>
            <person name="Petersen C."/>
            <person name="Sorensen T."/>
            <person name="Nielsen M.R."/>
            <person name="Sondergaard T.E."/>
            <person name="Sorensen J.L."/>
            <person name="Fitzpatrick D.A."/>
            <person name="Frisvad J.C."/>
            <person name="Nielsen K.L."/>
        </authorList>
    </citation>
    <scope>NUCLEOTIDE SEQUENCE</scope>
    <source>
        <strain evidence="7">IBT 30761</strain>
    </source>
</reference>
<comment type="caution">
    <text evidence="7">The sequence shown here is derived from an EMBL/GenBank/DDBJ whole genome shotgun (WGS) entry which is preliminary data.</text>
</comment>
<keyword evidence="4" id="KW-0274">FAD</keyword>
<dbReference type="GeneID" id="81357272"/>
<organism evidence="7 8">
    <name type="scientific">Penicillium argentinense</name>
    <dbReference type="NCBI Taxonomy" id="1131581"/>
    <lineage>
        <taxon>Eukaryota</taxon>
        <taxon>Fungi</taxon>
        <taxon>Dikarya</taxon>
        <taxon>Ascomycota</taxon>
        <taxon>Pezizomycotina</taxon>
        <taxon>Eurotiomycetes</taxon>
        <taxon>Eurotiomycetidae</taxon>
        <taxon>Eurotiales</taxon>
        <taxon>Aspergillaceae</taxon>
        <taxon>Penicillium</taxon>
    </lineage>
</organism>
<dbReference type="InterPro" id="IPR036188">
    <property type="entry name" value="FAD/NAD-bd_sf"/>
</dbReference>
<dbReference type="EMBL" id="JAPQKI010000005">
    <property type="protein sequence ID" value="KAJ5098798.1"/>
    <property type="molecule type" value="Genomic_DNA"/>
</dbReference>
<keyword evidence="5" id="KW-0560">Oxidoreductase</keyword>